<reference evidence="10 11" key="1">
    <citation type="submission" date="2013-11" db="EMBL/GenBank/DDBJ databases">
        <title>Genomic analysis of Pelistega sp. HM-7.</title>
        <authorList>
            <person name="Kumbhare S.V."/>
            <person name="Shetty S.A."/>
            <person name="Sharma O."/>
            <person name="Dhotre D.P."/>
        </authorList>
    </citation>
    <scope>NUCLEOTIDE SEQUENCE [LARGE SCALE GENOMIC DNA]</scope>
    <source>
        <strain evidence="10 11">HM-7</strain>
    </source>
</reference>
<dbReference type="RefSeq" id="WP_023951173.1">
    <property type="nucleotide sequence ID" value="NZ_AYSV01000087.1"/>
</dbReference>
<evidence type="ECO:0000256" key="2">
    <source>
        <dbReference type="ARBA" id="ARBA00022714"/>
    </source>
</evidence>
<keyword evidence="6" id="KW-0411">Iron-sulfur</keyword>
<dbReference type="InterPro" id="IPR041854">
    <property type="entry name" value="BFD-like_2Fe2S-bd_dom_sf"/>
</dbReference>
<proteinExistence type="inferred from homology"/>
<comment type="caution">
    <text evidence="10">The sequence shown here is derived from an EMBL/GenBank/DDBJ whole genome shotgun (WGS) entry which is preliminary data.</text>
</comment>
<dbReference type="EMBL" id="AYSV01000087">
    <property type="protein sequence ID" value="ETD70738.1"/>
    <property type="molecule type" value="Genomic_DNA"/>
</dbReference>
<evidence type="ECO:0000256" key="1">
    <source>
        <dbReference type="ARBA" id="ARBA00022448"/>
    </source>
</evidence>
<accession>V8G456</accession>
<evidence type="ECO:0000256" key="6">
    <source>
        <dbReference type="ARBA" id="ARBA00023014"/>
    </source>
</evidence>
<evidence type="ECO:0000313" key="11">
    <source>
        <dbReference type="Proteomes" id="UP000018766"/>
    </source>
</evidence>
<protein>
    <recommendedName>
        <fullName evidence="7">Bacterioferritin-associated ferredoxin</fullName>
    </recommendedName>
</protein>
<feature type="domain" description="BFD-like [2Fe-2S]-binding" evidence="9">
    <location>
        <begin position="2"/>
        <end position="50"/>
    </location>
</feature>
<evidence type="ECO:0000256" key="4">
    <source>
        <dbReference type="ARBA" id="ARBA00022982"/>
    </source>
</evidence>
<evidence type="ECO:0000259" key="9">
    <source>
        <dbReference type="Pfam" id="PF04324"/>
    </source>
</evidence>
<keyword evidence="1" id="KW-0813">Transport</keyword>
<evidence type="ECO:0000256" key="3">
    <source>
        <dbReference type="ARBA" id="ARBA00022723"/>
    </source>
</evidence>
<organism evidence="10 11">
    <name type="scientific">Pelistega indica</name>
    <dbReference type="NCBI Taxonomy" id="1414851"/>
    <lineage>
        <taxon>Bacteria</taxon>
        <taxon>Pseudomonadati</taxon>
        <taxon>Pseudomonadota</taxon>
        <taxon>Betaproteobacteria</taxon>
        <taxon>Burkholderiales</taxon>
        <taxon>Alcaligenaceae</taxon>
        <taxon>Pelistega</taxon>
    </lineage>
</organism>
<dbReference type="PANTHER" id="PTHR37424:SF1">
    <property type="entry name" value="BACTERIOFERRITIN-ASSOCIATED FERREDOXIN"/>
    <property type="match status" value="1"/>
</dbReference>
<dbReference type="InterPro" id="IPR052371">
    <property type="entry name" value="BFD-associated_ferredoxin"/>
</dbReference>
<keyword evidence="3" id="KW-0479">Metal-binding</keyword>
<keyword evidence="11" id="KW-1185">Reference proteome</keyword>
<dbReference type="Pfam" id="PF04324">
    <property type="entry name" value="Fer2_BFD"/>
    <property type="match status" value="1"/>
</dbReference>
<sequence length="71" mass="7420">MYVCVCNAISEKTVKEAVANGARTLADLQAQLGVATCCGCCASCAESYLQTPTDSSALEVKDVTAKWKEVA</sequence>
<keyword evidence="5" id="KW-0408">Iron</keyword>
<dbReference type="GO" id="GO:0046872">
    <property type="term" value="F:metal ion binding"/>
    <property type="evidence" value="ECO:0007669"/>
    <property type="project" value="UniProtKB-KW"/>
</dbReference>
<evidence type="ECO:0000256" key="8">
    <source>
        <dbReference type="ARBA" id="ARBA00046332"/>
    </source>
</evidence>
<keyword evidence="2" id="KW-0001">2Fe-2S</keyword>
<dbReference type="InterPro" id="IPR007419">
    <property type="entry name" value="BFD-like_2Fe2S-bd_dom"/>
</dbReference>
<dbReference type="AlphaFoldDB" id="V8G456"/>
<evidence type="ECO:0000256" key="7">
    <source>
        <dbReference type="ARBA" id="ARBA00039386"/>
    </source>
</evidence>
<comment type="similarity">
    <text evidence="8">Belongs to the Bfd family.</text>
</comment>
<dbReference type="GO" id="GO:0051537">
    <property type="term" value="F:2 iron, 2 sulfur cluster binding"/>
    <property type="evidence" value="ECO:0007669"/>
    <property type="project" value="UniProtKB-KW"/>
</dbReference>
<dbReference type="PATRIC" id="fig|1414851.3.peg.1457"/>
<dbReference type="Proteomes" id="UP000018766">
    <property type="component" value="Unassembled WGS sequence"/>
</dbReference>
<name>V8G456_9BURK</name>
<dbReference type="Gene3D" id="1.10.10.1100">
    <property type="entry name" value="BFD-like [2Fe-2S]-binding domain"/>
    <property type="match status" value="1"/>
</dbReference>
<gene>
    <name evidence="10" type="ORF">V757_07090</name>
</gene>
<dbReference type="PANTHER" id="PTHR37424">
    <property type="entry name" value="BACTERIOFERRITIN-ASSOCIATED FERREDOXIN"/>
    <property type="match status" value="1"/>
</dbReference>
<dbReference type="OrthoDB" id="9815350at2"/>
<evidence type="ECO:0000256" key="5">
    <source>
        <dbReference type="ARBA" id="ARBA00023004"/>
    </source>
</evidence>
<keyword evidence="4" id="KW-0249">Electron transport</keyword>
<evidence type="ECO:0000313" key="10">
    <source>
        <dbReference type="EMBL" id="ETD70738.1"/>
    </source>
</evidence>